<sequence length="56" mass="6036">MDTFKSVQDRAALAFTPRVGFAEAMNAWAVAMQKMVNAADVKATLADLASEIRSSM</sequence>
<dbReference type="KEGG" id="bban:J4G43_044570"/>
<protein>
    <submittedName>
        <fullName evidence="1">Uncharacterized protein</fullName>
    </submittedName>
</protein>
<organism evidence="1 2">
    <name type="scientific">Bradyrhizobium barranii subsp. barranii</name>
    <dbReference type="NCBI Taxonomy" id="2823807"/>
    <lineage>
        <taxon>Bacteria</taxon>
        <taxon>Pseudomonadati</taxon>
        <taxon>Pseudomonadota</taxon>
        <taxon>Alphaproteobacteria</taxon>
        <taxon>Hyphomicrobiales</taxon>
        <taxon>Nitrobacteraceae</taxon>
        <taxon>Bradyrhizobium</taxon>
        <taxon>Bradyrhizobium barranii</taxon>
    </lineage>
</organism>
<accession>A0A9X9XV08</accession>
<reference evidence="1 2" key="1">
    <citation type="journal article" date="2022" name="Int. J. Syst. Evol. Microbiol.">
        <title>Strains of Bradyrhizobium barranii sp. nov. associated with legumes native to Canada are symbionts of soybeans and belong to different subspecies (subsp. barranii subsp. nov. and subsp. apii subsp. nov.) and symbiovars (sv. glycinearum and sv. septentrionale).</title>
        <authorList>
            <person name="Bromfield E.S.P."/>
            <person name="Cloutier S."/>
            <person name="Wasai-Hara S."/>
            <person name="Minamisawa K."/>
        </authorList>
    </citation>
    <scope>NUCLEOTIDE SEQUENCE [LARGE SCALE GENOMIC DNA]</scope>
    <source>
        <strain evidence="1 2">144S4</strain>
    </source>
</reference>
<evidence type="ECO:0000313" key="2">
    <source>
        <dbReference type="Proteomes" id="UP000664702"/>
    </source>
</evidence>
<proteinExistence type="predicted"/>
<dbReference type="Proteomes" id="UP000664702">
    <property type="component" value="Chromosome"/>
</dbReference>
<dbReference type="AlphaFoldDB" id="A0A9X9XV08"/>
<gene>
    <name evidence="1" type="ORF">J4G43_044570</name>
</gene>
<dbReference type="RefSeq" id="WP_225005481.1">
    <property type="nucleotide sequence ID" value="NZ_CP086136.1"/>
</dbReference>
<dbReference type="EMBL" id="CP086136">
    <property type="protein sequence ID" value="UEM11502.1"/>
    <property type="molecule type" value="Genomic_DNA"/>
</dbReference>
<name>A0A9X9XV08_9BRAD</name>
<evidence type="ECO:0000313" key="1">
    <source>
        <dbReference type="EMBL" id="UEM11502.1"/>
    </source>
</evidence>